<keyword evidence="3" id="KW-0472">Membrane</keyword>
<protein>
    <recommendedName>
        <fullName evidence="1">endopeptidase La</fullName>
        <ecNumber evidence="1">3.4.21.53</ecNumber>
    </recommendedName>
</protein>
<dbReference type="Pfam" id="PF05362">
    <property type="entry name" value="Lon_C"/>
    <property type="match status" value="1"/>
</dbReference>
<dbReference type="Gene3D" id="2.30.42.10">
    <property type="match status" value="1"/>
</dbReference>
<dbReference type="InterPro" id="IPR027065">
    <property type="entry name" value="Lon_Prtase"/>
</dbReference>
<name>A0A1H4MTS3_9MICC</name>
<evidence type="ECO:0000313" key="6">
    <source>
        <dbReference type="Proteomes" id="UP000182652"/>
    </source>
</evidence>
<dbReference type="PROSITE" id="PS51786">
    <property type="entry name" value="LON_PROTEOLYTIC"/>
    <property type="match status" value="1"/>
</dbReference>
<dbReference type="GO" id="GO:0004176">
    <property type="term" value="F:ATP-dependent peptidase activity"/>
    <property type="evidence" value="ECO:0007669"/>
    <property type="project" value="UniProtKB-UniRule"/>
</dbReference>
<dbReference type="InterPro" id="IPR020568">
    <property type="entry name" value="Ribosomal_Su5_D2-typ_SF"/>
</dbReference>
<dbReference type="InterPro" id="IPR041489">
    <property type="entry name" value="PDZ_6"/>
</dbReference>
<keyword evidence="3" id="KW-1133">Transmembrane helix</keyword>
<dbReference type="PANTHER" id="PTHR10046">
    <property type="entry name" value="ATP DEPENDENT LON PROTEASE FAMILY MEMBER"/>
    <property type="match status" value="1"/>
</dbReference>
<dbReference type="InterPro" id="IPR036034">
    <property type="entry name" value="PDZ_sf"/>
</dbReference>
<dbReference type="GO" id="GO:0004252">
    <property type="term" value="F:serine-type endopeptidase activity"/>
    <property type="evidence" value="ECO:0007669"/>
    <property type="project" value="UniProtKB-UniRule"/>
</dbReference>
<feature type="region of interest" description="Disordered" evidence="2">
    <location>
        <begin position="1"/>
        <end position="28"/>
    </location>
</feature>
<keyword evidence="1" id="KW-0720">Serine protease</keyword>
<dbReference type="InterPro" id="IPR014721">
    <property type="entry name" value="Ribsml_uS5_D2-typ_fold_subgr"/>
</dbReference>
<dbReference type="Pfam" id="PF17820">
    <property type="entry name" value="PDZ_6"/>
    <property type="match status" value="1"/>
</dbReference>
<dbReference type="RefSeq" id="WP_066211131.1">
    <property type="nucleotide sequence ID" value="NZ_FNSN01000003.1"/>
</dbReference>
<dbReference type="Gene3D" id="3.30.230.10">
    <property type="match status" value="1"/>
</dbReference>
<keyword evidence="1" id="KW-0645">Protease</keyword>
<keyword evidence="3" id="KW-0812">Transmembrane</keyword>
<gene>
    <name evidence="5" type="ORF">SAMN04489745_1435</name>
</gene>
<reference evidence="5 6" key="1">
    <citation type="submission" date="2016-10" db="EMBL/GenBank/DDBJ databases">
        <authorList>
            <person name="de Groot N.N."/>
        </authorList>
    </citation>
    <scope>NUCLEOTIDE SEQUENCE [LARGE SCALE GENOMIC DNA]</scope>
    <source>
        <strain evidence="5 6">DSM 10495</strain>
    </source>
</reference>
<evidence type="ECO:0000256" key="2">
    <source>
        <dbReference type="SAM" id="MobiDB-lite"/>
    </source>
</evidence>
<dbReference type="EC" id="3.4.21.53" evidence="1"/>
<sequence>MSEQFPATPPAQPYSTPAPPEGTPGGRRRRRFPLGAVLWGLFFAVLAFGSLVPLPYVIESPGPTYNTIGTVEDKKVIQVTGHESFPAQGDLDLTTVYVSGGPGGKVTGFELIQAFLDPSKAVYDEAQIFPKGVTKEQNQKENAQAMTSSQENATAAALGALKIPFQQKLTVGGFTQNSPAEGKLKDGDVLLSIDGKPSTSMTAVRDALAASNGNEVSVQVQRGSDKPTVRFAPVKDDDGRYLMGIGLAFSFEFPFKVQYQLDQVGGPSAGLMFTLGLIDTLTPGDLTGGKHIAGTGTITPDGQVGPIGGIAQKMHGAHSAGAGLFLAPAANCDEVVGHIPDGLEVVKVSTVSDARTAVETYAKGGDLAALPHCSAG</sequence>
<dbReference type="InterPro" id="IPR008269">
    <property type="entry name" value="Lon_proteolytic"/>
</dbReference>
<evidence type="ECO:0000259" key="4">
    <source>
        <dbReference type="PROSITE" id="PS51786"/>
    </source>
</evidence>
<dbReference type="AlphaFoldDB" id="A0A1H4MTS3"/>
<organism evidence="5 6">
    <name type="scientific">Arthrobacter woluwensis</name>
    <dbReference type="NCBI Taxonomy" id="156980"/>
    <lineage>
        <taxon>Bacteria</taxon>
        <taxon>Bacillati</taxon>
        <taxon>Actinomycetota</taxon>
        <taxon>Actinomycetes</taxon>
        <taxon>Micrococcales</taxon>
        <taxon>Micrococcaceae</taxon>
        <taxon>Arthrobacter</taxon>
    </lineage>
</organism>
<dbReference type="SUPFAM" id="SSF54211">
    <property type="entry name" value="Ribosomal protein S5 domain 2-like"/>
    <property type="match status" value="1"/>
</dbReference>
<keyword evidence="6" id="KW-1185">Reference proteome</keyword>
<feature type="transmembrane region" description="Helical" evidence="3">
    <location>
        <begin position="36"/>
        <end position="58"/>
    </location>
</feature>
<feature type="domain" description="Lon proteolytic" evidence="4">
    <location>
        <begin position="263"/>
        <end position="361"/>
    </location>
</feature>
<comment type="similarity">
    <text evidence="1">Belongs to the peptidase S16 family.</text>
</comment>
<dbReference type="SUPFAM" id="SSF50156">
    <property type="entry name" value="PDZ domain-like"/>
    <property type="match status" value="1"/>
</dbReference>
<dbReference type="InterPro" id="IPR001478">
    <property type="entry name" value="PDZ"/>
</dbReference>
<dbReference type="SMART" id="SM00228">
    <property type="entry name" value="PDZ"/>
    <property type="match status" value="1"/>
</dbReference>
<dbReference type="GO" id="GO:0006508">
    <property type="term" value="P:proteolysis"/>
    <property type="evidence" value="ECO:0007669"/>
    <property type="project" value="UniProtKB-KW"/>
</dbReference>
<dbReference type="STRING" id="156980.SAMN04489745_1435"/>
<comment type="catalytic activity">
    <reaction evidence="1">
        <text>Hydrolysis of proteins in presence of ATP.</text>
        <dbReference type="EC" id="3.4.21.53"/>
    </reaction>
</comment>
<dbReference type="Proteomes" id="UP000182652">
    <property type="component" value="Unassembled WGS sequence"/>
</dbReference>
<feature type="active site" evidence="1">
    <location>
        <position position="268"/>
    </location>
</feature>
<dbReference type="GO" id="GO:0030163">
    <property type="term" value="P:protein catabolic process"/>
    <property type="evidence" value="ECO:0007669"/>
    <property type="project" value="InterPro"/>
</dbReference>
<feature type="active site" evidence="1">
    <location>
        <position position="313"/>
    </location>
</feature>
<dbReference type="GO" id="GO:0005524">
    <property type="term" value="F:ATP binding"/>
    <property type="evidence" value="ECO:0007669"/>
    <property type="project" value="InterPro"/>
</dbReference>
<dbReference type="EMBL" id="FNSN01000003">
    <property type="protein sequence ID" value="SEB85772.1"/>
    <property type="molecule type" value="Genomic_DNA"/>
</dbReference>
<evidence type="ECO:0000313" key="5">
    <source>
        <dbReference type="EMBL" id="SEB85772.1"/>
    </source>
</evidence>
<evidence type="ECO:0000256" key="3">
    <source>
        <dbReference type="SAM" id="Phobius"/>
    </source>
</evidence>
<feature type="compositionally biased region" description="Pro residues" evidence="2">
    <location>
        <begin position="7"/>
        <end position="22"/>
    </location>
</feature>
<keyword evidence="1" id="KW-0378">Hydrolase</keyword>
<proteinExistence type="inferred from homology"/>
<accession>A0A1H4MTS3</accession>
<evidence type="ECO:0000256" key="1">
    <source>
        <dbReference type="PROSITE-ProRule" id="PRU01122"/>
    </source>
</evidence>